<gene>
    <name evidence="2" type="ORF">SAMN05443665_106421</name>
</gene>
<dbReference type="PANTHER" id="PTHR40257:SF1">
    <property type="entry name" value="DUF1330 DOMAIN-CONTAINING PROTEIN"/>
    <property type="match status" value="1"/>
</dbReference>
<dbReference type="PANTHER" id="PTHR40257">
    <property type="match status" value="1"/>
</dbReference>
<evidence type="ECO:0000313" key="2">
    <source>
        <dbReference type="EMBL" id="SNT61532.1"/>
    </source>
</evidence>
<name>A0A239P3H0_9ACTN</name>
<dbReference type="InterPro" id="IPR011008">
    <property type="entry name" value="Dimeric_a/b-barrel"/>
</dbReference>
<dbReference type="Gene3D" id="3.30.70.100">
    <property type="match status" value="1"/>
</dbReference>
<proteinExistence type="predicted"/>
<evidence type="ECO:0000313" key="3">
    <source>
        <dbReference type="Proteomes" id="UP000198318"/>
    </source>
</evidence>
<dbReference type="Pfam" id="PF07045">
    <property type="entry name" value="DUF1330"/>
    <property type="match status" value="1"/>
</dbReference>
<keyword evidence="3" id="KW-1185">Reference proteome</keyword>
<dbReference type="RefSeq" id="WP_089330903.1">
    <property type="nucleotide sequence ID" value="NZ_FZOR01000064.1"/>
</dbReference>
<protein>
    <recommendedName>
        <fullName evidence="1">DUF1330 domain-containing protein</fullName>
    </recommendedName>
</protein>
<organism evidence="2 3">
    <name type="scientific">Actinomadura meyerae</name>
    <dbReference type="NCBI Taxonomy" id="240840"/>
    <lineage>
        <taxon>Bacteria</taxon>
        <taxon>Bacillati</taxon>
        <taxon>Actinomycetota</taxon>
        <taxon>Actinomycetes</taxon>
        <taxon>Streptosporangiales</taxon>
        <taxon>Thermomonosporaceae</taxon>
        <taxon>Actinomadura</taxon>
    </lineage>
</organism>
<dbReference type="Proteomes" id="UP000198318">
    <property type="component" value="Unassembled WGS sequence"/>
</dbReference>
<dbReference type="SUPFAM" id="SSF54909">
    <property type="entry name" value="Dimeric alpha+beta barrel"/>
    <property type="match status" value="1"/>
</dbReference>
<dbReference type="OrthoDB" id="3624550at2"/>
<dbReference type="InterPro" id="IPR010753">
    <property type="entry name" value="DUF1330"/>
</dbReference>
<feature type="domain" description="DUF1330" evidence="1">
    <location>
        <begin position="35"/>
        <end position="110"/>
    </location>
</feature>
<accession>A0A239P3H0</accession>
<dbReference type="AlphaFoldDB" id="A0A239P3H0"/>
<evidence type="ECO:0000259" key="1">
    <source>
        <dbReference type="Pfam" id="PF07045"/>
    </source>
</evidence>
<sequence length="122" mass="13152">MAVDPTGAGLKRFLSEDPGGPVVMLNLLRFREGGQASYARYSKVVGETILPRYGAEVLYYGKGSTALVAEDGQAWDAVLLVRYPSREVFARMVADPDFQAVAHFRTEGLSEAVLQATVQVGG</sequence>
<dbReference type="EMBL" id="FZOR01000064">
    <property type="protein sequence ID" value="SNT61532.1"/>
    <property type="molecule type" value="Genomic_DNA"/>
</dbReference>
<reference evidence="2 3" key="1">
    <citation type="submission" date="2017-06" db="EMBL/GenBank/DDBJ databases">
        <authorList>
            <person name="Kim H.J."/>
            <person name="Triplett B.A."/>
        </authorList>
    </citation>
    <scope>NUCLEOTIDE SEQUENCE [LARGE SCALE GENOMIC DNA]</scope>
    <source>
        <strain evidence="2 3">DSM 44715</strain>
    </source>
</reference>